<dbReference type="Pfam" id="PF16187">
    <property type="entry name" value="Peptidase_M16_M"/>
    <property type="match status" value="1"/>
</dbReference>
<evidence type="ECO:0000256" key="3">
    <source>
        <dbReference type="ARBA" id="ARBA00022723"/>
    </source>
</evidence>
<feature type="domain" description="Peptidase M16 C-terminal" evidence="10">
    <location>
        <begin position="763"/>
        <end position="945"/>
    </location>
</feature>
<evidence type="ECO:0000259" key="11">
    <source>
        <dbReference type="Pfam" id="PF16187"/>
    </source>
</evidence>
<evidence type="ECO:0000256" key="1">
    <source>
        <dbReference type="ARBA" id="ARBA00007261"/>
    </source>
</evidence>
<feature type="region of interest" description="Disordered" evidence="8">
    <location>
        <begin position="88"/>
        <end position="129"/>
    </location>
</feature>
<evidence type="ECO:0000313" key="13">
    <source>
        <dbReference type="Proteomes" id="UP001152799"/>
    </source>
</evidence>
<evidence type="ECO:0000256" key="6">
    <source>
        <dbReference type="ARBA" id="ARBA00023049"/>
    </source>
</evidence>
<dbReference type="OrthoDB" id="952271at2759"/>
<accession>A0A9N9QB72</accession>
<dbReference type="Proteomes" id="UP001152799">
    <property type="component" value="Chromosome 13"/>
</dbReference>
<dbReference type="InterPro" id="IPR011249">
    <property type="entry name" value="Metalloenz_LuxS/M16"/>
</dbReference>
<keyword evidence="2" id="KW-0645">Protease</keyword>
<keyword evidence="6" id="KW-0482">Metalloprotease</keyword>
<reference evidence="12" key="1">
    <citation type="submission" date="2022-01" db="EMBL/GenBank/DDBJ databases">
        <authorList>
            <person name="King R."/>
        </authorList>
    </citation>
    <scope>NUCLEOTIDE SEQUENCE</scope>
</reference>
<feature type="domain" description="Peptidase M16 middle/third" evidence="11">
    <location>
        <begin position="475"/>
        <end position="758"/>
    </location>
</feature>
<dbReference type="InterPro" id="IPR001431">
    <property type="entry name" value="Pept_M16_Zn_BS"/>
</dbReference>
<proteinExistence type="inferred from homology"/>
<evidence type="ECO:0000256" key="4">
    <source>
        <dbReference type="ARBA" id="ARBA00022801"/>
    </source>
</evidence>
<dbReference type="FunFam" id="3.30.830.10:FF:000005">
    <property type="entry name" value="nardilysin isoform X1"/>
    <property type="match status" value="1"/>
</dbReference>
<dbReference type="GO" id="GO:0004222">
    <property type="term" value="F:metalloendopeptidase activity"/>
    <property type="evidence" value="ECO:0007669"/>
    <property type="project" value="InterPro"/>
</dbReference>
<dbReference type="InterPro" id="IPR050626">
    <property type="entry name" value="Peptidase_M16"/>
</dbReference>
<evidence type="ECO:0000256" key="2">
    <source>
        <dbReference type="ARBA" id="ARBA00022670"/>
    </source>
</evidence>
<dbReference type="PANTHER" id="PTHR43690:SF18">
    <property type="entry name" value="INSULIN-DEGRADING ENZYME-RELATED"/>
    <property type="match status" value="1"/>
</dbReference>
<evidence type="ECO:0000259" key="10">
    <source>
        <dbReference type="Pfam" id="PF05193"/>
    </source>
</evidence>
<evidence type="ECO:0000256" key="7">
    <source>
        <dbReference type="RuleBase" id="RU004447"/>
    </source>
</evidence>
<feature type="domain" description="Peptidase M16 C-terminal" evidence="10">
    <location>
        <begin position="286"/>
        <end position="468"/>
    </location>
</feature>
<dbReference type="SUPFAM" id="SSF63411">
    <property type="entry name" value="LuxS/MPP-like metallohydrolase"/>
    <property type="match status" value="4"/>
</dbReference>
<dbReference type="AlphaFoldDB" id="A0A9N9QB72"/>
<keyword evidence="5" id="KW-0862">Zinc</keyword>
<keyword evidence="3" id="KW-0479">Metal-binding</keyword>
<sequence>MRIICKNFHKICSKFRKMMNKSSSNRGIPPVKTSIVNLSSQNVNNLLKVLPTPIKSESDNKDYKVIQLQNGLIACLIADKPLLTDEDEEMCEEEEMAECSSEEEDSGTSEDSDDEDMDTEEEDQVRHCKRPEQKLAAAGLCINVGSFSDPKDVPGMAHFLEHMVFMGSEKYPKENSFDEFIKLHGGSDNAITDAENTVFYFECLDKHLEEALDRFSQFFISPLMKKEAMTRERESIDSEFQLAVPSDSSRKEQLLCSLAKTESPVNSFAWGNLITLRDNVNDDELYEKVHEFRKRHYSAHRMTLAVQARMSLEQLEQYVVRMFSNVPNNQLPGDNYGDKDVFNTAAFNRLYHVVPIKDLYKVDITWALPSLLNKYKSKSQHFLSHLLGDEGKGSLLSYLKKKLWVISSSSGNSESGIEHNSLYTLFTINLNLTAEGFKHLNQVIEVVFSYIKMLKQIGPQQRIFNELQVIMNTNFKFMQEQNAIDIIEDMCEAMQYFASEDYITGSELYYEFDPATIQMILDQMCPEKANYMVFKRLDDKEIENCQTEKWFGTKYFVRDIPQDWLKQWQNAPLIPELSIPPVNCFITTEFSILPDVDNNPEFPTKILQSDLVELWYKRDMKFKLPKAHYYFYLITPLSLKSAKNSCMLFALVNLLVIDIAEEIYPATSANLACSFAEFEKGLTIKIHGLNEKLPILIKLVSKYLKNLPARITEEMFEVIKDKLLKYCNNTLLKPDVIAREMRLNLLVDKHWDPLERVKAMSEITFEDIKNYIEEFLKTFYVKVLVQGNVDSDTAITTIDQFIKTLNYNQLNKQDIPLFKVTKLDKGEKCLRLKCFEPSNRNSIITNYYQSDLYSIETSIMFDIVSMIIEEPLFDILRTKEQLGYDVSCTVRDTFGVLGFIIKVKASATKVTTEFVNQRIEAFLKHTKSLLANLNAEDFEKIKTNLIKTKRCTDVHLQDEVERNWEEITNEYYTFDRIKKEIEAIECCGLKKLRKWWEAHNSKNLRKLSVQIEGCKDTEKSEEILELKLQLISNEIEATARKDKSYFITDIEGFKKSADVFSVR</sequence>
<protein>
    <recommendedName>
        <fullName evidence="14">Nardilysin</fullName>
    </recommendedName>
</protein>
<dbReference type="PANTHER" id="PTHR43690">
    <property type="entry name" value="NARDILYSIN"/>
    <property type="match status" value="1"/>
</dbReference>
<evidence type="ECO:0008006" key="14">
    <source>
        <dbReference type="Google" id="ProtNLM"/>
    </source>
</evidence>
<feature type="domain" description="Peptidase M16 N-terminal" evidence="9">
    <location>
        <begin position="130"/>
        <end position="255"/>
    </location>
</feature>
<dbReference type="Gene3D" id="3.30.830.10">
    <property type="entry name" value="Metalloenzyme, LuxS/M16 peptidase-like"/>
    <property type="match status" value="4"/>
</dbReference>
<dbReference type="EMBL" id="OU892289">
    <property type="protein sequence ID" value="CAG9763189.1"/>
    <property type="molecule type" value="Genomic_DNA"/>
</dbReference>
<dbReference type="GO" id="GO:0006508">
    <property type="term" value="P:proteolysis"/>
    <property type="evidence" value="ECO:0007669"/>
    <property type="project" value="UniProtKB-KW"/>
</dbReference>
<evidence type="ECO:0000313" key="12">
    <source>
        <dbReference type="EMBL" id="CAG9763189.1"/>
    </source>
</evidence>
<evidence type="ECO:0000256" key="8">
    <source>
        <dbReference type="SAM" id="MobiDB-lite"/>
    </source>
</evidence>
<comment type="similarity">
    <text evidence="1 7">Belongs to the peptidase M16 family.</text>
</comment>
<dbReference type="InterPro" id="IPR032632">
    <property type="entry name" value="Peptidase_M16_M"/>
</dbReference>
<dbReference type="InterPro" id="IPR007863">
    <property type="entry name" value="Peptidase_M16_C"/>
</dbReference>
<dbReference type="PROSITE" id="PS00143">
    <property type="entry name" value="INSULINASE"/>
    <property type="match status" value="1"/>
</dbReference>
<dbReference type="Pfam" id="PF05193">
    <property type="entry name" value="Peptidase_M16_C"/>
    <property type="match status" value="2"/>
</dbReference>
<organism evidence="12 13">
    <name type="scientific">Ceutorhynchus assimilis</name>
    <name type="common">cabbage seed weevil</name>
    <dbReference type="NCBI Taxonomy" id="467358"/>
    <lineage>
        <taxon>Eukaryota</taxon>
        <taxon>Metazoa</taxon>
        <taxon>Ecdysozoa</taxon>
        <taxon>Arthropoda</taxon>
        <taxon>Hexapoda</taxon>
        <taxon>Insecta</taxon>
        <taxon>Pterygota</taxon>
        <taxon>Neoptera</taxon>
        <taxon>Endopterygota</taxon>
        <taxon>Coleoptera</taxon>
        <taxon>Polyphaga</taxon>
        <taxon>Cucujiformia</taxon>
        <taxon>Curculionidae</taxon>
        <taxon>Ceutorhynchinae</taxon>
        <taxon>Ceutorhynchus</taxon>
    </lineage>
</organism>
<dbReference type="GO" id="GO:0046872">
    <property type="term" value="F:metal ion binding"/>
    <property type="evidence" value="ECO:0007669"/>
    <property type="project" value="UniProtKB-KW"/>
</dbReference>
<dbReference type="InterPro" id="IPR011765">
    <property type="entry name" value="Pept_M16_N"/>
</dbReference>
<keyword evidence="13" id="KW-1185">Reference proteome</keyword>
<gene>
    <name evidence="12" type="ORF">CEUTPL_LOCUS3859</name>
</gene>
<dbReference type="Pfam" id="PF00675">
    <property type="entry name" value="Peptidase_M16"/>
    <property type="match status" value="1"/>
</dbReference>
<evidence type="ECO:0000256" key="5">
    <source>
        <dbReference type="ARBA" id="ARBA00022833"/>
    </source>
</evidence>
<keyword evidence="4" id="KW-0378">Hydrolase</keyword>
<name>A0A9N9QB72_9CUCU</name>
<evidence type="ECO:0000259" key="9">
    <source>
        <dbReference type="Pfam" id="PF00675"/>
    </source>
</evidence>
<feature type="compositionally biased region" description="Acidic residues" evidence="8">
    <location>
        <begin position="88"/>
        <end position="123"/>
    </location>
</feature>